<keyword evidence="2" id="KW-0812">Transmembrane</keyword>
<comment type="caution">
    <text evidence="4">The sequence shown here is derived from an EMBL/GenBank/DDBJ whole genome shotgun (WGS) entry which is preliminary data.</text>
</comment>
<comment type="similarity">
    <text evidence="1">Belongs to the bacterial sugar transferase family.</text>
</comment>
<reference evidence="4 5" key="1">
    <citation type="submission" date="2014-03" db="EMBL/GenBank/DDBJ databases">
        <title>Draft Genome of Photorhabdus luminescens BA1, an Egyptian Isolate.</title>
        <authorList>
            <person name="Ghazal S."/>
            <person name="Hurst S.G.IV."/>
            <person name="Morris K."/>
            <person name="Thomas K."/>
            <person name="Tisa L.S."/>
        </authorList>
    </citation>
    <scope>NUCLEOTIDE SEQUENCE [LARGE SCALE GENOMIC DNA]</scope>
    <source>
        <strain evidence="4 5">BA1</strain>
    </source>
</reference>
<dbReference type="RefSeq" id="WP_036780930.1">
    <property type="nucleotide sequence ID" value="NZ_CAWLTM010000062.1"/>
</dbReference>
<dbReference type="InterPro" id="IPR003362">
    <property type="entry name" value="Bact_transf"/>
</dbReference>
<proteinExistence type="inferred from homology"/>
<dbReference type="Proteomes" id="UP000023464">
    <property type="component" value="Unassembled WGS sequence"/>
</dbReference>
<keyword evidence="5" id="KW-1185">Reference proteome</keyword>
<evidence type="ECO:0000259" key="3">
    <source>
        <dbReference type="Pfam" id="PF02397"/>
    </source>
</evidence>
<evidence type="ECO:0000256" key="1">
    <source>
        <dbReference type="ARBA" id="ARBA00006464"/>
    </source>
</evidence>
<accession>A0A022PDI3</accession>
<dbReference type="PANTHER" id="PTHR30576">
    <property type="entry name" value="COLANIC BIOSYNTHESIS UDP-GLUCOSE LIPID CARRIER TRANSFERASE"/>
    <property type="match status" value="1"/>
</dbReference>
<dbReference type="GO" id="GO:0016780">
    <property type="term" value="F:phosphotransferase activity, for other substituted phosphate groups"/>
    <property type="evidence" value="ECO:0007669"/>
    <property type="project" value="TreeGrafter"/>
</dbReference>
<dbReference type="AlphaFoldDB" id="A0A022PDI3"/>
<evidence type="ECO:0000313" key="5">
    <source>
        <dbReference type="Proteomes" id="UP000023464"/>
    </source>
</evidence>
<organism evidence="4 5">
    <name type="scientific">Photorhabdus aegyptia</name>
    <dbReference type="NCBI Taxonomy" id="2805098"/>
    <lineage>
        <taxon>Bacteria</taxon>
        <taxon>Pseudomonadati</taxon>
        <taxon>Pseudomonadota</taxon>
        <taxon>Gammaproteobacteria</taxon>
        <taxon>Enterobacterales</taxon>
        <taxon>Morganellaceae</taxon>
        <taxon>Photorhabdus</taxon>
    </lineage>
</organism>
<dbReference type="PANTHER" id="PTHR30576:SF20">
    <property type="entry name" value="QUINOVOSAMINEPHOSPHOTRANSFERAE-RELATED"/>
    <property type="match status" value="1"/>
</dbReference>
<gene>
    <name evidence="4" type="ORF">BA1DRAFT_03238</name>
</gene>
<evidence type="ECO:0000313" key="4">
    <source>
        <dbReference type="EMBL" id="EYU14242.1"/>
    </source>
</evidence>
<keyword evidence="2" id="KW-1133">Transmembrane helix</keyword>
<feature type="transmembrane region" description="Helical" evidence="2">
    <location>
        <begin position="14"/>
        <end position="35"/>
    </location>
</feature>
<keyword evidence="2" id="KW-0472">Membrane</keyword>
<dbReference type="Pfam" id="PF02397">
    <property type="entry name" value="Bac_transf"/>
    <property type="match status" value="1"/>
</dbReference>
<protein>
    <submittedName>
        <fullName evidence="4">Glycosyl transferase possibly involved in lipopolysaccharide synthesis</fullName>
    </submittedName>
</protein>
<feature type="domain" description="Bacterial sugar transferase" evidence="3">
    <location>
        <begin position="9"/>
        <end position="201"/>
    </location>
</feature>
<dbReference type="PATRIC" id="fig|1393736.3.peg.3309"/>
<dbReference type="EMBL" id="JFGV01000053">
    <property type="protein sequence ID" value="EYU14242.1"/>
    <property type="molecule type" value="Genomic_DNA"/>
</dbReference>
<evidence type="ECO:0000256" key="2">
    <source>
        <dbReference type="SAM" id="Phobius"/>
    </source>
</evidence>
<sequence length="203" mass="23799">MTTYYLAIKRLFDFISSLIGLILLLPILIAIAIWIKMDSKGPIFFRQKRVGQYNQDFYIHKFRSMTTGSEQKGQLTIGNDLRITHSGKFIRKYKIDELAQLIDVVRGKMSLVGPRPEVPQFMDKYPDDVRNKILSVKPGITDLASIEMIDENQILSQYKDPHQAYIDIIMPIKAKYYLEYIDKKSFLYDLKIIFKTIYKVVFR</sequence>
<keyword evidence="4" id="KW-0808">Transferase</keyword>
<name>A0A022PDI3_9GAMM</name>